<evidence type="ECO:0000256" key="3">
    <source>
        <dbReference type="ARBA" id="ARBA00022525"/>
    </source>
</evidence>
<dbReference type="AlphaFoldDB" id="A0A7J6DC31"/>
<sequence>MKVVLLAVLLVLAAWADSAQAQKALRLCGREFFRAVVYTCGGSRWRRGQNDDPLNGYEIETDVESLTSTEMDRVRREAHEALPSACCKVGCRKSDLVLMC</sequence>
<evidence type="ECO:0000256" key="5">
    <source>
        <dbReference type="ARBA" id="ARBA00023157"/>
    </source>
</evidence>
<gene>
    <name evidence="8" type="ORF">G5714_001416</name>
</gene>
<dbReference type="GO" id="GO:0001664">
    <property type="term" value="F:G protein-coupled receptor binding"/>
    <property type="evidence" value="ECO:0007669"/>
    <property type="project" value="TreeGrafter"/>
</dbReference>
<protein>
    <recommendedName>
        <fullName evidence="7">Insulin-like domain-containing protein</fullName>
    </recommendedName>
</protein>
<evidence type="ECO:0000313" key="9">
    <source>
        <dbReference type="Proteomes" id="UP000579812"/>
    </source>
</evidence>
<dbReference type="PANTHER" id="PTHR20968:SF2">
    <property type="entry name" value="INSULIN-LIKE PEPTIDE INSL5"/>
    <property type="match status" value="1"/>
</dbReference>
<evidence type="ECO:0000256" key="2">
    <source>
        <dbReference type="ARBA" id="ARBA00011207"/>
    </source>
</evidence>
<evidence type="ECO:0000256" key="6">
    <source>
        <dbReference type="SAM" id="SignalP"/>
    </source>
</evidence>
<dbReference type="Proteomes" id="UP000579812">
    <property type="component" value="Unassembled WGS sequence"/>
</dbReference>
<keyword evidence="9" id="KW-1185">Reference proteome</keyword>
<dbReference type="PANTHER" id="PTHR20968">
    <property type="entry name" value="ILGF DOMAIN-CONTAINING PROTEIN"/>
    <property type="match status" value="1"/>
</dbReference>
<dbReference type="Gene3D" id="1.10.100.10">
    <property type="entry name" value="Insulin-like"/>
    <property type="match status" value="1"/>
</dbReference>
<dbReference type="InterPro" id="IPR051777">
    <property type="entry name" value="Insulin-like_neuro_ligands"/>
</dbReference>
<dbReference type="SMART" id="SM00078">
    <property type="entry name" value="IlGF"/>
    <property type="match status" value="1"/>
</dbReference>
<feature type="chain" id="PRO_5029586120" description="Insulin-like domain-containing protein" evidence="6">
    <location>
        <begin position="22"/>
        <end position="100"/>
    </location>
</feature>
<evidence type="ECO:0000256" key="4">
    <source>
        <dbReference type="ARBA" id="ARBA00022702"/>
    </source>
</evidence>
<dbReference type="InterPro" id="IPR036438">
    <property type="entry name" value="Insulin-like_sf"/>
</dbReference>
<dbReference type="OrthoDB" id="9443437at2759"/>
<reference evidence="8 9" key="1">
    <citation type="submission" date="2020-04" db="EMBL/GenBank/DDBJ databases">
        <title>Chromosome-level genome assembly of a cyprinid fish Onychostoma macrolepis by integration of Nanopore Sequencing, Bionano and Hi-C technology.</title>
        <authorList>
            <person name="Wang D."/>
        </authorList>
    </citation>
    <scope>NUCLEOTIDE SEQUENCE [LARGE SCALE GENOMIC DNA]</scope>
    <source>
        <strain evidence="8">SWU-2019</strain>
        <tissue evidence="8">Muscle</tissue>
    </source>
</reference>
<dbReference type="GO" id="GO:0005576">
    <property type="term" value="C:extracellular region"/>
    <property type="evidence" value="ECO:0007669"/>
    <property type="project" value="UniProtKB-SubCell"/>
</dbReference>
<dbReference type="EMBL" id="JAAMOB010000002">
    <property type="protein sequence ID" value="KAF4116863.1"/>
    <property type="molecule type" value="Genomic_DNA"/>
</dbReference>
<name>A0A7J6DC31_9TELE</name>
<organism evidence="8 9">
    <name type="scientific">Onychostoma macrolepis</name>
    <dbReference type="NCBI Taxonomy" id="369639"/>
    <lineage>
        <taxon>Eukaryota</taxon>
        <taxon>Metazoa</taxon>
        <taxon>Chordata</taxon>
        <taxon>Craniata</taxon>
        <taxon>Vertebrata</taxon>
        <taxon>Euteleostomi</taxon>
        <taxon>Actinopterygii</taxon>
        <taxon>Neopterygii</taxon>
        <taxon>Teleostei</taxon>
        <taxon>Ostariophysi</taxon>
        <taxon>Cypriniformes</taxon>
        <taxon>Cyprinidae</taxon>
        <taxon>Acrossocheilinae</taxon>
        <taxon>Onychostoma</taxon>
    </lineage>
</organism>
<keyword evidence="6" id="KW-0732">Signal</keyword>
<dbReference type="SUPFAM" id="SSF56994">
    <property type="entry name" value="Insulin-like"/>
    <property type="match status" value="1"/>
</dbReference>
<comment type="subunit">
    <text evidence="2">Heterodimer of a B chain and an A chain linked by two disulfide bonds.</text>
</comment>
<proteinExistence type="predicted"/>
<evidence type="ECO:0000256" key="1">
    <source>
        <dbReference type="ARBA" id="ARBA00004613"/>
    </source>
</evidence>
<dbReference type="InterPro" id="IPR016179">
    <property type="entry name" value="Insulin-like"/>
</dbReference>
<accession>A0A7J6DC31</accession>
<feature type="domain" description="Insulin-like" evidence="7">
    <location>
        <begin position="25"/>
        <end position="100"/>
    </location>
</feature>
<keyword evidence="4" id="KW-0372">Hormone</keyword>
<evidence type="ECO:0000313" key="8">
    <source>
        <dbReference type="EMBL" id="KAF4116863.1"/>
    </source>
</evidence>
<comment type="subcellular location">
    <subcellularLocation>
        <location evidence="1">Secreted</location>
    </subcellularLocation>
</comment>
<keyword evidence="5" id="KW-1015">Disulfide bond</keyword>
<dbReference type="CDD" id="cd04365">
    <property type="entry name" value="IlGF_relaxin_like"/>
    <property type="match status" value="1"/>
</dbReference>
<evidence type="ECO:0000259" key="7">
    <source>
        <dbReference type="SMART" id="SM00078"/>
    </source>
</evidence>
<comment type="caution">
    <text evidence="8">The sequence shown here is derived from an EMBL/GenBank/DDBJ whole genome shotgun (WGS) entry which is preliminary data.</text>
</comment>
<dbReference type="GO" id="GO:0005179">
    <property type="term" value="F:hormone activity"/>
    <property type="evidence" value="ECO:0007669"/>
    <property type="project" value="UniProtKB-KW"/>
</dbReference>
<feature type="signal peptide" evidence="6">
    <location>
        <begin position="1"/>
        <end position="21"/>
    </location>
</feature>
<keyword evidence="3" id="KW-0964">Secreted</keyword>